<keyword evidence="6" id="KW-1185">Reference proteome</keyword>
<evidence type="ECO:0000256" key="3">
    <source>
        <dbReference type="SAM" id="MobiDB-lite"/>
    </source>
</evidence>
<dbReference type="InterPro" id="IPR049258">
    <property type="entry name" value="ODAD1_CC"/>
</dbReference>
<dbReference type="PANTHER" id="PTHR21694:SF18">
    <property type="entry name" value="COILED-COIL DOMAIN-CONTAINING PROTEIN 63"/>
    <property type="match status" value="1"/>
</dbReference>
<reference evidence="5 6" key="1">
    <citation type="submission" date="2023-09" db="EMBL/GenBank/DDBJ databases">
        <title>Genomes of two closely related lineages of the louse Polyplax serrata with different host specificities.</title>
        <authorList>
            <person name="Martinu J."/>
            <person name="Tarabai H."/>
            <person name="Stefka J."/>
            <person name="Hypsa V."/>
        </authorList>
    </citation>
    <scope>NUCLEOTIDE SEQUENCE [LARGE SCALE GENOMIC DNA]</scope>
    <source>
        <strain evidence="5">98ZLc_SE</strain>
    </source>
</reference>
<evidence type="ECO:0000313" key="6">
    <source>
        <dbReference type="Proteomes" id="UP001359485"/>
    </source>
</evidence>
<evidence type="ECO:0000313" key="5">
    <source>
        <dbReference type="EMBL" id="KAK6637155.1"/>
    </source>
</evidence>
<proteinExistence type="predicted"/>
<feature type="coiled-coil region" evidence="2">
    <location>
        <begin position="22"/>
        <end position="67"/>
    </location>
</feature>
<organism evidence="5 6">
    <name type="scientific">Polyplax serrata</name>
    <name type="common">Common mouse louse</name>
    <dbReference type="NCBI Taxonomy" id="468196"/>
    <lineage>
        <taxon>Eukaryota</taxon>
        <taxon>Metazoa</taxon>
        <taxon>Ecdysozoa</taxon>
        <taxon>Arthropoda</taxon>
        <taxon>Hexapoda</taxon>
        <taxon>Insecta</taxon>
        <taxon>Pterygota</taxon>
        <taxon>Neoptera</taxon>
        <taxon>Paraneoptera</taxon>
        <taxon>Psocodea</taxon>
        <taxon>Troctomorpha</taxon>
        <taxon>Phthiraptera</taxon>
        <taxon>Anoplura</taxon>
        <taxon>Polyplacidae</taxon>
        <taxon>Polyplax</taxon>
    </lineage>
</organism>
<evidence type="ECO:0000256" key="1">
    <source>
        <dbReference type="ARBA" id="ARBA00023054"/>
    </source>
</evidence>
<dbReference type="PANTHER" id="PTHR21694">
    <property type="entry name" value="COILED-COIL DOMAIN-CONTAINING PROTEIN 63"/>
    <property type="match status" value="1"/>
</dbReference>
<keyword evidence="1 2" id="KW-0175">Coiled coil</keyword>
<evidence type="ECO:0000259" key="4">
    <source>
        <dbReference type="Pfam" id="PF21773"/>
    </source>
</evidence>
<sequence>MARKRDGNNDDYELEQMSRAELARLQRQYRIMEGDREAYSEEVKILLQKQKKTIEILEKERTELLYNLNYSKCHANELKTERNTKKMKRLLELHGKLEEDIGREKSQVREFNLQIGKLEKELSRAKQKAGPKVSNKEELDSQERAQHQLENRLDVATIKLNRLLASNQRLRERIDHFLKERSLFNQTFQELTAKIQGGKKVIMDLMEQSTLAYDQREEAQAKLETLKQKGKQDILVHSLEMKELQRKLDHDSKLQEFLCVKGQKRITADLEAKQAFLRRKFIYIFTFSVSTTDKKEALEQKIKHYQSLLEQIREISEEMDVDRLAAQFVKQEEENFALFNYVNELNNELEALQEQLDEVNKNVKEQWALSQAKALEKQAAIETLQTALEEKRKEVKLAEGNLNLCQRANDDVLKGIETLYQLLKCEENPILQLLGRKPLMASQNDRLKIVRFPLAADWYITGENRIVTSFNVALYLGVIEKRATQLSAISCECAAKCSSVKHENNVTCHTE</sequence>
<dbReference type="Proteomes" id="UP001359485">
    <property type="component" value="Unassembled WGS sequence"/>
</dbReference>
<comment type="caution">
    <text evidence="5">The sequence shown here is derived from an EMBL/GenBank/DDBJ whole genome shotgun (WGS) entry which is preliminary data.</text>
</comment>
<feature type="compositionally biased region" description="Basic and acidic residues" evidence="3">
    <location>
        <begin position="134"/>
        <end position="145"/>
    </location>
</feature>
<name>A0ABR1B7Z5_POLSC</name>
<feature type="domain" description="ODAD1 central coiled coil region" evidence="4">
    <location>
        <begin position="144"/>
        <end position="435"/>
    </location>
</feature>
<protein>
    <recommendedName>
        <fullName evidence="4">ODAD1 central coiled coil region domain-containing protein</fullName>
    </recommendedName>
</protein>
<gene>
    <name evidence="5" type="ORF">RUM44_007569</name>
</gene>
<dbReference type="EMBL" id="JAWJWF010000002">
    <property type="protein sequence ID" value="KAK6637155.1"/>
    <property type="molecule type" value="Genomic_DNA"/>
</dbReference>
<feature type="coiled-coil region" evidence="2">
    <location>
        <begin position="295"/>
        <end position="408"/>
    </location>
</feature>
<dbReference type="InterPro" id="IPR051876">
    <property type="entry name" value="ODA-DC/CCD"/>
</dbReference>
<accession>A0ABR1B7Z5</accession>
<dbReference type="Pfam" id="PF21773">
    <property type="entry name" value="ODAD1_CC"/>
    <property type="match status" value="1"/>
</dbReference>
<evidence type="ECO:0000256" key="2">
    <source>
        <dbReference type="SAM" id="Coils"/>
    </source>
</evidence>
<feature type="region of interest" description="Disordered" evidence="3">
    <location>
        <begin position="124"/>
        <end position="145"/>
    </location>
</feature>